<evidence type="ECO:0000313" key="2">
    <source>
        <dbReference type="EMBL" id="QGG79401.1"/>
    </source>
</evidence>
<proteinExistence type="predicted"/>
<protein>
    <submittedName>
        <fullName evidence="2">Translesion DNA synthesis-associated protein ImuA</fullName>
    </submittedName>
</protein>
<dbReference type="SUPFAM" id="SSF52540">
    <property type="entry name" value="P-loop containing nucleoside triphosphate hydrolases"/>
    <property type="match status" value="1"/>
</dbReference>
<dbReference type="InterPro" id="IPR047610">
    <property type="entry name" value="ImuA_translesion"/>
</dbReference>
<sequence>MQTITLGSILEQGQVWTADGSSLRTKPAGKRPSGFTQLDDQLAQGGWPAHGITEIHSKTPGAGELQLILPGLQKRGDTDKLWVWLDPPHTPMPQALAAQGINLANCLLIRTQNSGDALWAFERCLQSGCVDSAMAWLRHAPSSAALRRLQMAAERGHSLGHLIHHANWQLDAGTHARIYLHPSETMGQVDVHLQRQRNGRGYNPIRLPLLALQAAQHAKPKPSNLPDHAQLSWLEPHRHAQL</sequence>
<dbReference type="OrthoDB" id="9811176at2"/>
<dbReference type="EMBL" id="CP045871">
    <property type="protein sequence ID" value="QGG79401.1"/>
    <property type="molecule type" value="Genomic_DNA"/>
</dbReference>
<evidence type="ECO:0000256" key="1">
    <source>
        <dbReference type="SAM" id="MobiDB-lite"/>
    </source>
</evidence>
<dbReference type="Gene3D" id="3.40.50.300">
    <property type="entry name" value="P-loop containing nucleotide triphosphate hydrolases"/>
    <property type="match status" value="1"/>
</dbReference>
<dbReference type="Proteomes" id="UP000388235">
    <property type="component" value="Chromosome"/>
</dbReference>
<accession>A0A5Q2QAT6</accession>
<dbReference type="InterPro" id="IPR027417">
    <property type="entry name" value="P-loop_NTPase"/>
</dbReference>
<gene>
    <name evidence="2" type="primary">imuA</name>
    <name evidence="2" type="ORF">GH975_01995</name>
</gene>
<keyword evidence="3" id="KW-1185">Reference proteome</keyword>
<reference evidence="2 3" key="1">
    <citation type="submission" date="2019-11" db="EMBL/GenBank/DDBJ databases">
        <authorList>
            <person name="Khan S.A."/>
            <person name="Jeon C.O."/>
            <person name="Chun B.H."/>
        </authorList>
    </citation>
    <scope>NUCLEOTIDE SEQUENCE [LARGE SCALE GENOMIC DNA]</scope>
    <source>
        <strain evidence="2 3">IMCC 1097</strain>
    </source>
</reference>
<feature type="region of interest" description="Disordered" evidence="1">
    <location>
        <begin position="218"/>
        <end position="242"/>
    </location>
</feature>
<dbReference type="RefSeq" id="WP_153712905.1">
    <property type="nucleotide sequence ID" value="NZ_CP045871.1"/>
</dbReference>
<organism evidence="2 3">
    <name type="scientific">Litorivicinus lipolyticus</name>
    <dbReference type="NCBI Taxonomy" id="418701"/>
    <lineage>
        <taxon>Bacteria</taxon>
        <taxon>Pseudomonadati</taxon>
        <taxon>Pseudomonadota</taxon>
        <taxon>Gammaproteobacteria</taxon>
        <taxon>Oceanospirillales</taxon>
        <taxon>Litorivicinaceae</taxon>
        <taxon>Litorivicinus</taxon>
    </lineage>
</organism>
<name>A0A5Q2QAT6_9GAMM</name>
<evidence type="ECO:0000313" key="3">
    <source>
        <dbReference type="Proteomes" id="UP000388235"/>
    </source>
</evidence>
<dbReference type="KEGG" id="llp:GH975_01995"/>
<dbReference type="AlphaFoldDB" id="A0A5Q2QAT6"/>
<dbReference type="NCBIfam" id="NF033429">
    <property type="entry name" value="ImuA_translesion"/>
    <property type="match status" value="1"/>
</dbReference>